<dbReference type="OrthoDB" id="10249045at2759"/>
<sequence>MVYGRSGHVRILLPDASIRVINITDPDNPEYIKHDVTSSSEGDYFRLLGPGKYSIGATEPGYEPMFTNITIEKLPDVRDGTFAEAQRADFFLVKTPHDSRFGAIRPLFDDGEIDLKQLETLVDAVDRENSVYTKGFEEDMDEDEE</sequence>
<dbReference type="EMBL" id="UYRU01051197">
    <property type="protein sequence ID" value="VDN11316.1"/>
    <property type="molecule type" value="Genomic_DNA"/>
</dbReference>
<dbReference type="SUPFAM" id="SSF49464">
    <property type="entry name" value="Carboxypeptidase regulatory domain-like"/>
    <property type="match status" value="1"/>
</dbReference>
<keyword evidence="2" id="KW-1185">Reference proteome</keyword>
<evidence type="ECO:0008006" key="3">
    <source>
        <dbReference type="Google" id="ProtNLM"/>
    </source>
</evidence>
<dbReference type="Gene3D" id="2.60.40.1120">
    <property type="entry name" value="Carboxypeptidase-like, regulatory domain"/>
    <property type="match status" value="1"/>
</dbReference>
<dbReference type="AlphaFoldDB" id="A0A3P7P0C6"/>
<name>A0A3P7P0C6_DIBLA</name>
<protein>
    <recommendedName>
        <fullName evidence="3">Carboxypeptidase regulatory-like domain-containing protein</fullName>
    </recommendedName>
</protein>
<gene>
    <name evidence="1" type="ORF">DILT_LOCUS7147</name>
</gene>
<organism evidence="1 2">
    <name type="scientific">Dibothriocephalus latus</name>
    <name type="common">Fish tapeworm</name>
    <name type="synonym">Diphyllobothrium latum</name>
    <dbReference type="NCBI Taxonomy" id="60516"/>
    <lineage>
        <taxon>Eukaryota</taxon>
        <taxon>Metazoa</taxon>
        <taxon>Spiralia</taxon>
        <taxon>Lophotrochozoa</taxon>
        <taxon>Platyhelminthes</taxon>
        <taxon>Cestoda</taxon>
        <taxon>Eucestoda</taxon>
        <taxon>Diphyllobothriidea</taxon>
        <taxon>Diphyllobothriidae</taxon>
        <taxon>Dibothriocephalus</taxon>
    </lineage>
</organism>
<dbReference type="Proteomes" id="UP000281553">
    <property type="component" value="Unassembled WGS sequence"/>
</dbReference>
<dbReference type="InterPro" id="IPR008969">
    <property type="entry name" value="CarboxyPept-like_regulatory"/>
</dbReference>
<reference evidence="1 2" key="1">
    <citation type="submission" date="2018-11" db="EMBL/GenBank/DDBJ databases">
        <authorList>
            <consortium name="Pathogen Informatics"/>
        </authorList>
    </citation>
    <scope>NUCLEOTIDE SEQUENCE [LARGE SCALE GENOMIC DNA]</scope>
</reference>
<proteinExistence type="predicted"/>
<evidence type="ECO:0000313" key="2">
    <source>
        <dbReference type="Proteomes" id="UP000281553"/>
    </source>
</evidence>
<evidence type="ECO:0000313" key="1">
    <source>
        <dbReference type="EMBL" id="VDN11316.1"/>
    </source>
</evidence>
<accession>A0A3P7P0C6</accession>